<sequence>MQVFEMIKARDVSCLMDTDEPSRVISVQMQLVAMQWLTTNHNAFNSDHINQSVLERIIRQNCRRPLSMVVQDVDVFHMSSAGIPHKFLRKDLHCDIP</sequence>
<evidence type="ECO:0000313" key="2">
    <source>
        <dbReference type="Proteomes" id="UP001303046"/>
    </source>
</evidence>
<name>A0ABR1EJ27_NECAM</name>
<comment type="caution">
    <text evidence="1">The sequence shown here is derived from an EMBL/GenBank/DDBJ whole genome shotgun (WGS) entry which is preliminary data.</text>
</comment>
<proteinExistence type="predicted"/>
<reference evidence="1 2" key="1">
    <citation type="submission" date="2023-08" db="EMBL/GenBank/DDBJ databases">
        <title>A Necator americanus chromosomal reference genome.</title>
        <authorList>
            <person name="Ilik V."/>
            <person name="Petrzelkova K.J."/>
            <person name="Pardy F."/>
            <person name="Fuh T."/>
            <person name="Niatou-Singa F.S."/>
            <person name="Gouil Q."/>
            <person name="Baker L."/>
            <person name="Ritchie M.E."/>
            <person name="Jex A.R."/>
            <person name="Gazzola D."/>
            <person name="Li H."/>
            <person name="Toshio Fujiwara R."/>
            <person name="Zhan B."/>
            <person name="Aroian R.V."/>
            <person name="Pafco B."/>
            <person name="Schwarz E.M."/>
        </authorList>
    </citation>
    <scope>NUCLEOTIDE SEQUENCE [LARGE SCALE GENOMIC DNA]</scope>
    <source>
        <strain evidence="1 2">Aroian</strain>
        <tissue evidence="1">Whole animal</tissue>
    </source>
</reference>
<protein>
    <submittedName>
        <fullName evidence="1">Uncharacterized protein</fullName>
    </submittedName>
</protein>
<dbReference type="Pfam" id="PF25562">
    <property type="entry name" value="CNBH_CNNM2_C"/>
    <property type="match status" value="1"/>
</dbReference>
<evidence type="ECO:0000313" key="1">
    <source>
        <dbReference type="EMBL" id="KAK6762669.1"/>
    </source>
</evidence>
<dbReference type="Proteomes" id="UP001303046">
    <property type="component" value="Unassembled WGS sequence"/>
</dbReference>
<keyword evidence="2" id="KW-1185">Reference proteome</keyword>
<gene>
    <name evidence="1" type="primary">Necator_chrX.g23565</name>
    <name evidence="1" type="ORF">RB195_023401</name>
</gene>
<dbReference type="EMBL" id="JAVFWL010000006">
    <property type="protein sequence ID" value="KAK6762669.1"/>
    <property type="molecule type" value="Genomic_DNA"/>
</dbReference>
<organism evidence="1 2">
    <name type="scientific">Necator americanus</name>
    <name type="common">Human hookworm</name>
    <dbReference type="NCBI Taxonomy" id="51031"/>
    <lineage>
        <taxon>Eukaryota</taxon>
        <taxon>Metazoa</taxon>
        <taxon>Ecdysozoa</taxon>
        <taxon>Nematoda</taxon>
        <taxon>Chromadorea</taxon>
        <taxon>Rhabditida</taxon>
        <taxon>Rhabditina</taxon>
        <taxon>Rhabditomorpha</taxon>
        <taxon>Strongyloidea</taxon>
        <taxon>Ancylostomatidae</taxon>
        <taxon>Bunostominae</taxon>
        <taxon>Necator</taxon>
    </lineage>
</organism>
<accession>A0ABR1EJ27</accession>